<dbReference type="InterPro" id="IPR052361">
    <property type="entry name" value="F-box_domain"/>
</dbReference>
<dbReference type="InterPro" id="IPR011043">
    <property type="entry name" value="Gal_Oxase/kelch_b-propeller"/>
</dbReference>
<gene>
    <name evidence="2" type="ORF">H5410_045111</name>
</gene>
<evidence type="ECO:0000313" key="3">
    <source>
        <dbReference type="Proteomes" id="UP000824120"/>
    </source>
</evidence>
<protein>
    <recommendedName>
        <fullName evidence="1">F-box associated beta-propeller type 1 domain-containing protein</fullName>
    </recommendedName>
</protein>
<proteinExistence type="predicted"/>
<dbReference type="AlphaFoldDB" id="A0A9J5XAS2"/>
<dbReference type="EMBL" id="JACXVP010000009">
    <property type="protein sequence ID" value="KAG5584677.1"/>
    <property type="molecule type" value="Genomic_DNA"/>
</dbReference>
<dbReference type="OrthoDB" id="1299800at2759"/>
<dbReference type="SUPFAM" id="SSF50965">
    <property type="entry name" value="Galactose oxidase, central domain"/>
    <property type="match status" value="1"/>
</dbReference>
<dbReference type="PANTHER" id="PTHR31790:SF294">
    <property type="entry name" value="F-BOX PROTEIN CPR30-LIKE ISOFORM X1"/>
    <property type="match status" value="1"/>
</dbReference>
<evidence type="ECO:0000313" key="2">
    <source>
        <dbReference type="EMBL" id="KAG5584677.1"/>
    </source>
</evidence>
<dbReference type="Pfam" id="PF07734">
    <property type="entry name" value="FBA_1"/>
    <property type="match status" value="1"/>
</dbReference>
<dbReference type="NCBIfam" id="TIGR01640">
    <property type="entry name" value="F_box_assoc_1"/>
    <property type="match status" value="1"/>
</dbReference>
<reference evidence="2 3" key="1">
    <citation type="submission" date="2020-09" db="EMBL/GenBank/DDBJ databases">
        <title>De no assembly of potato wild relative species, Solanum commersonii.</title>
        <authorList>
            <person name="Cho K."/>
        </authorList>
    </citation>
    <scope>NUCLEOTIDE SEQUENCE [LARGE SCALE GENOMIC DNA]</scope>
    <source>
        <strain evidence="2">LZ3.2</strain>
        <tissue evidence="2">Leaf</tissue>
    </source>
</reference>
<dbReference type="InterPro" id="IPR017451">
    <property type="entry name" value="F-box-assoc_interact_dom"/>
</dbReference>
<organism evidence="2 3">
    <name type="scientific">Solanum commersonii</name>
    <name type="common">Commerson's wild potato</name>
    <name type="synonym">Commerson's nightshade</name>
    <dbReference type="NCBI Taxonomy" id="4109"/>
    <lineage>
        <taxon>Eukaryota</taxon>
        <taxon>Viridiplantae</taxon>
        <taxon>Streptophyta</taxon>
        <taxon>Embryophyta</taxon>
        <taxon>Tracheophyta</taxon>
        <taxon>Spermatophyta</taxon>
        <taxon>Magnoliopsida</taxon>
        <taxon>eudicotyledons</taxon>
        <taxon>Gunneridae</taxon>
        <taxon>Pentapetalae</taxon>
        <taxon>asterids</taxon>
        <taxon>lamiids</taxon>
        <taxon>Solanales</taxon>
        <taxon>Solanaceae</taxon>
        <taxon>Solanoideae</taxon>
        <taxon>Solaneae</taxon>
        <taxon>Solanum</taxon>
    </lineage>
</organism>
<dbReference type="InterPro" id="IPR006527">
    <property type="entry name" value="F-box-assoc_dom_typ1"/>
</dbReference>
<evidence type="ECO:0000259" key="1">
    <source>
        <dbReference type="Pfam" id="PF07734"/>
    </source>
</evidence>
<dbReference type="PANTHER" id="PTHR31790">
    <property type="entry name" value="OS02G0783600 PROTEIN"/>
    <property type="match status" value="1"/>
</dbReference>
<accession>A0A9J5XAS2</accession>
<name>A0A9J5XAS2_SOLCO</name>
<dbReference type="Proteomes" id="UP000824120">
    <property type="component" value="Chromosome 9"/>
</dbReference>
<feature type="domain" description="F-box associated beta-propeller type 1" evidence="1">
    <location>
        <begin position="102"/>
        <end position="358"/>
    </location>
</feature>
<sequence length="409" mass="46801">MHLTRPRRDIFWGTDSGGHLVLTDDADLNGEEEATQKFNKKKRKKSVRPYQISGKSIVEPSNDNIDQMEIDQVIRIYLQEEIMMDILSRLPVRSLLWFKCNDVYNFSTSSLSTIQVVQDEQKLDCPSSCKPTNVILFCSCDGLVLIFVSSRGLYDSSTRLYEELLLWNPSTRESILLSHPEFQVVYCVCGLGYDATSEDYKILAINLNADHSFDTSIEVLSLKSGSWRIIGYPIGIERVTGFRSCGMDYLTFLHGAFHWLGMSLSGYYTTVSFNISNEVYGEVPLLEPMYHVCPSFRYIDRGVSVLRGMLCLHSTYNYWEMGMDCTFNLWIMNDYGVRESWTSFIKIRDTNLFHSATPKYMFANCEVSLHCKCLGCVCSTIMTSRGPFGLYNPQCQCVMLSKELLMLRA</sequence>
<keyword evidence="3" id="KW-1185">Reference proteome</keyword>
<comment type="caution">
    <text evidence="2">The sequence shown here is derived from an EMBL/GenBank/DDBJ whole genome shotgun (WGS) entry which is preliminary data.</text>
</comment>